<dbReference type="GO" id="GO:0008270">
    <property type="term" value="F:zinc ion binding"/>
    <property type="evidence" value="ECO:0007669"/>
    <property type="project" value="UniProtKB-KW"/>
</dbReference>
<evidence type="ECO:0000313" key="12">
    <source>
        <dbReference type="Proteomes" id="UP000652761"/>
    </source>
</evidence>
<evidence type="ECO:0000313" key="11">
    <source>
        <dbReference type="EMBL" id="MQL70997.1"/>
    </source>
</evidence>
<feature type="region of interest" description="Disordered" evidence="9">
    <location>
        <begin position="412"/>
        <end position="435"/>
    </location>
</feature>
<name>A0A843TLQ8_COLES</name>
<dbReference type="InterPro" id="IPR001841">
    <property type="entry name" value="Znf_RING"/>
</dbReference>
<evidence type="ECO:0000256" key="8">
    <source>
        <dbReference type="PROSITE-ProRule" id="PRU00175"/>
    </source>
</evidence>
<dbReference type="EMBL" id="NMUH01000085">
    <property type="protein sequence ID" value="MQL70997.1"/>
    <property type="molecule type" value="Genomic_DNA"/>
</dbReference>
<dbReference type="SMART" id="SM00184">
    <property type="entry name" value="RING"/>
    <property type="match status" value="1"/>
</dbReference>
<sequence length="553" mass="58939">MRFTHRHVPKLPFLWGVVARIQRPSDDAISQGRLPRRATRFEAKASPTRPPQIKNQVFHRSVPHKILVPTVVVTAFLPHKSSPLLVFASGSAQPRAGLHLRHRPVFRSALSLLSLYSVFRVVESFGGRKSGWVSFVAFCFEAVSSKKVPLMSSDAGATTAVAAASASGVSASATPYWCYQCARFVRVWAGEAVVCPYCETGFVELLGTPGALPGPAPARRRAPLAAMYMVNSPSVASAPSRSHRQPEAGSRRSRRNTAGSRPPYNPVIVMRGPSDSGTGDADVGRAAAAFELYYDGGAGLRPVPAVMSEFLMGSGFTRLLEQVAQMDASAVGGRDLQHPPASKAAVEAMPIIEIAEDHIRTEAHCAICKEPFELGGEAREMPCKHIFHQDCILPWLSQRNSCPVCRHEMPTDVESPRVATGSQREEEAAAGDGEEEAVGLTIWRLPGGGFAVGRFSGGRRAVGRELPLVYTEVDGGLNADGAGRRISWSSTGGRSRESGGVIGRVFRNFFACVGRLLGSSSSSSSHSGSGSSSSGAGRTGSILGRNSRRHGNG</sequence>
<feature type="region of interest" description="Disordered" evidence="9">
    <location>
        <begin position="235"/>
        <end position="276"/>
    </location>
</feature>
<feature type="domain" description="RING-type" evidence="10">
    <location>
        <begin position="365"/>
        <end position="406"/>
    </location>
</feature>
<keyword evidence="7" id="KW-0862">Zinc</keyword>
<keyword evidence="5 8" id="KW-0863">Zinc-finger</keyword>
<dbReference type="Pfam" id="PF06547">
    <property type="entry name" value="DUF1117"/>
    <property type="match status" value="1"/>
</dbReference>
<dbReference type="EC" id="2.3.2.27" evidence="2"/>
<keyword evidence="3" id="KW-0808">Transferase</keyword>
<dbReference type="OrthoDB" id="21204at2759"/>
<keyword evidence="4" id="KW-0479">Metal-binding</keyword>
<evidence type="ECO:0000256" key="9">
    <source>
        <dbReference type="SAM" id="MobiDB-lite"/>
    </source>
</evidence>
<evidence type="ECO:0000256" key="5">
    <source>
        <dbReference type="ARBA" id="ARBA00022771"/>
    </source>
</evidence>
<evidence type="ECO:0000259" key="10">
    <source>
        <dbReference type="PROSITE" id="PS50089"/>
    </source>
</evidence>
<dbReference type="SUPFAM" id="SSF57850">
    <property type="entry name" value="RING/U-box"/>
    <property type="match status" value="1"/>
</dbReference>
<dbReference type="InterPro" id="IPR010543">
    <property type="entry name" value="DUF1117"/>
</dbReference>
<keyword evidence="12" id="KW-1185">Reference proteome</keyword>
<dbReference type="Pfam" id="PF14369">
    <property type="entry name" value="Zn_ribbon_19"/>
    <property type="match status" value="1"/>
</dbReference>
<dbReference type="PANTHER" id="PTHR15710">
    <property type="entry name" value="E3 UBIQUITIN-PROTEIN LIGASE PRAJA"/>
    <property type="match status" value="1"/>
</dbReference>
<accession>A0A843TLQ8</accession>
<dbReference type="GO" id="GO:0016567">
    <property type="term" value="P:protein ubiquitination"/>
    <property type="evidence" value="ECO:0007669"/>
    <property type="project" value="TreeGrafter"/>
</dbReference>
<dbReference type="Proteomes" id="UP000652761">
    <property type="component" value="Unassembled WGS sequence"/>
</dbReference>
<dbReference type="PANTHER" id="PTHR15710:SF217">
    <property type="entry name" value="E3 UBIQUITIN-PROTEIN LIGASE RDUF2"/>
    <property type="match status" value="1"/>
</dbReference>
<reference evidence="11" key="1">
    <citation type="submission" date="2017-07" db="EMBL/GenBank/DDBJ databases">
        <title>Taro Niue Genome Assembly and Annotation.</title>
        <authorList>
            <person name="Atibalentja N."/>
            <person name="Keating K."/>
            <person name="Fields C.J."/>
        </authorList>
    </citation>
    <scope>NUCLEOTIDE SEQUENCE</scope>
    <source>
        <strain evidence="11">Niue_2</strain>
        <tissue evidence="11">Leaf</tissue>
    </source>
</reference>
<protein>
    <recommendedName>
        <fullName evidence="2">RING-type E3 ubiquitin transferase</fullName>
        <ecNumber evidence="2">2.3.2.27</ecNumber>
    </recommendedName>
</protein>
<keyword evidence="6" id="KW-0833">Ubl conjugation pathway</keyword>
<dbReference type="AlphaFoldDB" id="A0A843TLQ8"/>
<evidence type="ECO:0000256" key="1">
    <source>
        <dbReference type="ARBA" id="ARBA00000900"/>
    </source>
</evidence>
<evidence type="ECO:0000256" key="3">
    <source>
        <dbReference type="ARBA" id="ARBA00022679"/>
    </source>
</evidence>
<dbReference type="FunFam" id="3.30.40.10:FF:000022">
    <property type="entry name" value="E3 ubiquitin-protein ligase RING1-like"/>
    <property type="match status" value="1"/>
</dbReference>
<dbReference type="PROSITE" id="PS50089">
    <property type="entry name" value="ZF_RING_2"/>
    <property type="match status" value="1"/>
</dbReference>
<gene>
    <name evidence="11" type="ORF">Taro_003318</name>
</gene>
<evidence type="ECO:0000256" key="7">
    <source>
        <dbReference type="ARBA" id="ARBA00022833"/>
    </source>
</evidence>
<feature type="compositionally biased region" description="Low complexity" evidence="9">
    <location>
        <begin position="519"/>
        <end position="541"/>
    </location>
</feature>
<proteinExistence type="predicted"/>
<dbReference type="CDD" id="cd16669">
    <property type="entry name" value="RING-H2_RNF181"/>
    <property type="match status" value="1"/>
</dbReference>
<dbReference type="GO" id="GO:0005737">
    <property type="term" value="C:cytoplasm"/>
    <property type="evidence" value="ECO:0007669"/>
    <property type="project" value="TreeGrafter"/>
</dbReference>
<dbReference type="GO" id="GO:0061630">
    <property type="term" value="F:ubiquitin protein ligase activity"/>
    <property type="evidence" value="ECO:0007669"/>
    <property type="project" value="UniProtKB-EC"/>
</dbReference>
<evidence type="ECO:0000256" key="6">
    <source>
        <dbReference type="ARBA" id="ARBA00022786"/>
    </source>
</evidence>
<evidence type="ECO:0000256" key="2">
    <source>
        <dbReference type="ARBA" id="ARBA00012483"/>
    </source>
</evidence>
<comment type="catalytic activity">
    <reaction evidence="1">
        <text>S-ubiquitinyl-[E2 ubiquitin-conjugating enzyme]-L-cysteine + [acceptor protein]-L-lysine = [E2 ubiquitin-conjugating enzyme]-L-cysteine + N(6)-ubiquitinyl-[acceptor protein]-L-lysine.</text>
        <dbReference type="EC" id="2.3.2.27"/>
    </reaction>
</comment>
<dbReference type="Gene3D" id="3.30.40.10">
    <property type="entry name" value="Zinc/RING finger domain, C3HC4 (zinc finger)"/>
    <property type="match status" value="1"/>
</dbReference>
<evidence type="ECO:0000256" key="4">
    <source>
        <dbReference type="ARBA" id="ARBA00022723"/>
    </source>
</evidence>
<organism evidence="11 12">
    <name type="scientific">Colocasia esculenta</name>
    <name type="common">Wild taro</name>
    <name type="synonym">Arum esculentum</name>
    <dbReference type="NCBI Taxonomy" id="4460"/>
    <lineage>
        <taxon>Eukaryota</taxon>
        <taxon>Viridiplantae</taxon>
        <taxon>Streptophyta</taxon>
        <taxon>Embryophyta</taxon>
        <taxon>Tracheophyta</taxon>
        <taxon>Spermatophyta</taxon>
        <taxon>Magnoliopsida</taxon>
        <taxon>Liliopsida</taxon>
        <taxon>Araceae</taxon>
        <taxon>Aroideae</taxon>
        <taxon>Colocasieae</taxon>
        <taxon>Colocasia</taxon>
    </lineage>
</organism>
<dbReference type="InterPro" id="IPR013083">
    <property type="entry name" value="Znf_RING/FYVE/PHD"/>
</dbReference>
<dbReference type="InterPro" id="IPR039525">
    <property type="entry name" value="RNF126-like_zinc-ribbon"/>
</dbReference>
<comment type="caution">
    <text evidence="11">The sequence shown here is derived from an EMBL/GenBank/DDBJ whole genome shotgun (WGS) entry which is preliminary data.</text>
</comment>
<feature type="region of interest" description="Disordered" evidence="9">
    <location>
        <begin position="519"/>
        <end position="553"/>
    </location>
</feature>
<dbReference type="Pfam" id="PF13639">
    <property type="entry name" value="zf-RING_2"/>
    <property type="match status" value="1"/>
</dbReference>